<protein>
    <submittedName>
        <fullName evidence="9">Paraquat-inducible protein B</fullName>
    </submittedName>
</protein>
<accession>A0A379C990</accession>
<evidence type="ECO:0000256" key="6">
    <source>
        <dbReference type="ARBA" id="ARBA00023136"/>
    </source>
</evidence>
<gene>
    <name evidence="9" type="ORF">NCTC12872_00779</name>
</gene>
<reference evidence="9 10" key="1">
    <citation type="submission" date="2018-06" db="EMBL/GenBank/DDBJ databases">
        <authorList>
            <consortium name="Pathogen Informatics"/>
            <person name="Doyle S."/>
        </authorList>
    </citation>
    <scope>NUCLEOTIDE SEQUENCE [LARGE SCALE GENOMIC DNA]</scope>
    <source>
        <strain evidence="9 10">NCTC12872</strain>
    </source>
</reference>
<dbReference type="InterPro" id="IPR003399">
    <property type="entry name" value="Mce/MlaD"/>
</dbReference>
<organism evidence="9 10">
    <name type="scientific">Phocoenobacter uteri</name>
    <dbReference type="NCBI Taxonomy" id="146806"/>
    <lineage>
        <taxon>Bacteria</taxon>
        <taxon>Pseudomonadati</taxon>
        <taxon>Pseudomonadota</taxon>
        <taxon>Gammaproteobacteria</taxon>
        <taxon>Pasteurellales</taxon>
        <taxon>Pasteurellaceae</taxon>
        <taxon>Phocoenobacter</taxon>
    </lineage>
</organism>
<sequence>MSENTAEQIPEAKIRPPRKISAFWLLPLIAFMIGVLLFFQILKERGETITIHFNDGAGLTAGKTAIRYQGIQIGMVNKVIFTPDFKGVDVQAEINPEVTSVLREDTKFWLVQPSVSLAGVSGLDSIVSGNYITLLPGVGEAADEFTAVTEPPAAPIADGDLSIKLMAKDLGSISIGANVYFKKVPVGSVLNYRFTEDKQQVEIDIIIDKKYAELVKKESHFWNVTGINATVNLDGISVAMDSLQSLLQGAIAFDSPQNSEIAKQNQRYTLYASQLAVKQIELAKQKTSTKILKATKLSGISKGSLVLYREFEVGEVLSVTPNKKGFDVAIFVQPEYQHLLSSKSRFWVEAGAEVDVSLKGVNIKTAPLMKTLKGAVSFDNVSNASSENLTLFSDYKKATTHYSTLTLYAKDGAKLSEGMPLKYMGLTVGNVEKLQLENAKKRIKITASINDEYYSIIARSGSLFKTISPEINSAGLQHLDAVLQNYIDIEAGSGKYRTWFYLKGTDTLKTEYQNGFPIVLESSNAEGLDINTPVYYRGLQVGIVERLSLNELGNRVFLHLRLNYKYRHLVRQKTQFWKSSGYTMNVGLNGATITSGTMTQLLNGGISFSTPSDKIVSRKAKANQHFILKPTMPKGAENWNQGIYK</sequence>
<feature type="domain" description="Mce/MlaD" evidence="8">
    <location>
        <begin position="46"/>
        <end position="137"/>
    </location>
</feature>
<evidence type="ECO:0000256" key="1">
    <source>
        <dbReference type="ARBA" id="ARBA00004533"/>
    </source>
</evidence>
<dbReference type="GO" id="GO:0005886">
    <property type="term" value="C:plasma membrane"/>
    <property type="evidence" value="ECO:0007669"/>
    <property type="project" value="UniProtKB-SubCell"/>
</dbReference>
<evidence type="ECO:0000259" key="8">
    <source>
        <dbReference type="Pfam" id="PF02470"/>
    </source>
</evidence>
<evidence type="ECO:0000256" key="7">
    <source>
        <dbReference type="SAM" id="Phobius"/>
    </source>
</evidence>
<dbReference type="OrthoDB" id="9806984at2"/>
<keyword evidence="4 7" id="KW-0812">Transmembrane</keyword>
<dbReference type="AlphaFoldDB" id="A0A379C990"/>
<evidence type="ECO:0000256" key="2">
    <source>
        <dbReference type="ARBA" id="ARBA00022475"/>
    </source>
</evidence>
<feature type="domain" description="Mce/MlaD" evidence="8">
    <location>
        <begin position="292"/>
        <end position="347"/>
    </location>
</feature>
<evidence type="ECO:0000256" key="5">
    <source>
        <dbReference type="ARBA" id="ARBA00022989"/>
    </source>
</evidence>
<evidence type="ECO:0000256" key="3">
    <source>
        <dbReference type="ARBA" id="ARBA00022519"/>
    </source>
</evidence>
<evidence type="ECO:0000256" key="4">
    <source>
        <dbReference type="ARBA" id="ARBA00022692"/>
    </source>
</evidence>
<feature type="domain" description="Mce/MlaD" evidence="8">
    <location>
        <begin position="162"/>
        <end position="220"/>
    </location>
</feature>
<name>A0A379C990_9PAST</name>
<feature type="domain" description="Mce/MlaD" evidence="8">
    <location>
        <begin position="403"/>
        <end position="492"/>
    </location>
</feature>
<dbReference type="PANTHER" id="PTHR30462:SF0">
    <property type="entry name" value="INTERMEMBRANE TRANSPORT PROTEIN YEBT"/>
    <property type="match status" value="1"/>
</dbReference>
<evidence type="ECO:0000313" key="9">
    <source>
        <dbReference type="EMBL" id="SUB58811.1"/>
    </source>
</evidence>
<keyword evidence="10" id="KW-1185">Reference proteome</keyword>
<feature type="transmembrane region" description="Helical" evidence="7">
    <location>
        <begin position="21"/>
        <end position="42"/>
    </location>
</feature>
<comment type="subcellular location">
    <subcellularLocation>
        <location evidence="1">Cell inner membrane</location>
    </subcellularLocation>
</comment>
<dbReference type="Proteomes" id="UP000255417">
    <property type="component" value="Unassembled WGS sequence"/>
</dbReference>
<proteinExistence type="predicted"/>
<dbReference type="InterPro" id="IPR051800">
    <property type="entry name" value="PqiA-PqiB_transport"/>
</dbReference>
<keyword evidence="6 7" id="KW-0472">Membrane</keyword>
<dbReference type="PANTHER" id="PTHR30462">
    <property type="entry name" value="INTERMEMBRANE TRANSPORT PROTEIN PQIB-RELATED"/>
    <property type="match status" value="1"/>
</dbReference>
<feature type="domain" description="Mce/MlaD" evidence="8">
    <location>
        <begin position="515"/>
        <end position="601"/>
    </location>
</feature>
<dbReference type="EMBL" id="UGTA01000001">
    <property type="protein sequence ID" value="SUB58811.1"/>
    <property type="molecule type" value="Genomic_DNA"/>
</dbReference>
<keyword evidence="2" id="KW-1003">Cell membrane</keyword>
<dbReference type="Pfam" id="PF02470">
    <property type="entry name" value="MlaD"/>
    <property type="match status" value="5"/>
</dbReference>
<dbReference type="RefSeq" id="WP_115315321.1">
    <property type="nucleotide sequence ID" value="NZ_LWIF01000001.1"/>
</dbReference>
<keyword evidence="5 7" id="KW-1133">Transmembrane helix</keyword>
<keyword evidence="3" id="KW-0997">Cell inner membrane</keyword>
<evidence type="ECO:0000313" key="10">
    <source>
        <dbReference type="Proteomes" id="UP000255417"/>
    </source>
</evidence>